<dbReference type="SUPFAM" id="SSF52540">
    <property type="entry name" value="P-loop containing nucleoside triphosphate hydrolases"/>
    <property type="match status" value="1"/>
</dbReference>
<dbReference type="NCBIfam" id="NF004469">
    <property type="entry name" value="PRK05800.1"/>
    <property type="match status" value="1"/>
</dbReference>
<proteinExistence type="inferred from homology"/>
<dbReference type="GO" id="GO:0008820">
    <property type="term" value="F:cobinamide phosphate guanylyltransferase activity"/>
    <property type="evidence" value="ECO:0007669"/>
    <property type="project" value="UniProtKB-UniRule"/>
</dbReference>
<evidence type="ECO:0000256" key="3">
    <source>
        <dbReference type="ARBA" id="ARBA00001522"/>
    </source>
</evidence>
<evidence type="ECO:0000256" key="8">
    <source>
        <dbReference type="ARBA" id="ARBA00022573"/>
    </source>
</evidence>
<dbReference type="GO" id="GO:0005524">
    <property type="term" value="F:ATP binding"/>
    <property type="evidence" value="ECO:0007669"/>
    <property type="project" value="UniProtKB-UniRule"/>
</dbReference>
<dbReference type="EC" id="2.7.7.62" evidence="14"/>
<comment type="catalytic activity">
    <reaction evidence="3">
        <text>adenosylcob(III)inamide + GTP = adenosylcob(III)inamide phosphate + GDP + H(+)</text>
        <dbReference type="Rhea" id="RHEA:15765"/>
        <dbReference type="ChEBI" id="CHEBI:2480"/>
        <dbReference type="ChEBI" id="CHEBI:15378"/>
        <dbReference type="ChEBI" id="CHEBI:37565"/>
        <dbReference type="ChEBI" id="CHEBI:58189"/>
        <dbReference type="ChEBI" id="CHEBI:58502"/>
        <dbReference type="EC" id="2.7.1.156"/>
    </reaction>
</comment>
<evidence type="ECO:0000256" key="15">
    <source>
        <dbReference type="PIRSR" id="PIRSR006135-1"/>
    </source>
</evidence>
<dbReference type="InterPro" id="IPR027417">
    <property type="entry name" value="P-loop_NTPase"/>
</dbReference>
<dbReference type="InterPro" id="IPR003203">
    <property type="entry name" value="CobU/CobP"/>
</dbReference>
<evidence type="ECO:0000256" key="9">
    <source>
        <dbReference type="ARBA" id="ARBA00022679"/>
    </source>
</evidence>
<evidence type="ECO:0000313" key="18">
    <source>
        <dbReference type="Proteomes" id="UP000249185"/>
    </source>
</evidence>
<evidence type="ECO:0000256" key="1">
    <source>
        <dbReference type="ARBA" id="ARBA00000312"/>
    </source>
</evidence>
<dbReference type="UniPathway" id="UPA00148">
    <property type="reaction ID" value="UER00236"/>
</dbReference>
<keyword evidence="9 14" id="KW-0808">Transferase</keyword>
<dbReference type="PIRSF" id="PIRSF006135">
    <property type="entry name" value="CobU"/>
    <property type="match status" value="1"/>
</dbReference>
<feature type="binding site" evidence="16">
    <location>
        <begin position="35"/>
        <end position="37"/>
    </location>
    <ligand>
        <name>GTP</name>
        <dbReference type="ChEBI" id="CHEBI:37565"/>
    </ligand>
</feature>
<dbReference type="GO" id="GO:0005525">
    <property type="term" value="F:GTP binding"/>
    <property type="evidence" value="ECO:0007669"/>
    <property type="project" value="UniProtKB-UniRule"/>
</dbReference>
<evidence type="ECO:0000256" key="10">
    <source>
        <dbReference type="ARBA" id="ARBA00022741"/>
    </source>
</evidence>
<evidence type="ECO:0000256" key="7">
    <source>
        <dbReference type="ARBA" id="ARBA00007490"/>
    </source>
</evidence>
<feature type="binding site" evidence="16">
    <location>
        <position position="63"/>
    </location>
    <ligand>
        <name>GTP</name>
        <dbReference type="ChEBI" id="CHEBI:37565"/>
    </ligand>
</feature>
<comment type="pathway">
    <text evidence="5 14">Cofactor biosynthesis; adenosylcobalamin biosynthesis; adenosylcobalamin from cob(II)yrinate a,c-diamide: step 6/7.</text>
</comment>
<keyword evidence="11 14" id="KW-0418">Kinase</keyword>
<feature type="binding site" evidence="16">
    <location>
        <begin position="52"/>
        <end position="55"/>
    </location>
    <ligand>
        <name>GTP</name>
        <dbReference type="ChEBI" id="CHEBI:37565"/>
    </ligand>
</feature>
<dbReference type="Pfam" id="PF02283">
    <property type="entry name" value="CobU"/>
    <property type="match status" value="1"/>
</dbReference>
<keyword evidence="10 14" id="KW-0547">Nucleotide-binding</keyword>
<comment type="similarity">
    <text evidence="7 14">Belongs to the CobU/CobP family.</text>
</comment>
<evidence type="ECO:0000256" key="2">
    <source>
        <dbReference type="ARBA" id="ARBA00000711"/>
    </source>
</evidence>
<dbReference type="Gene3D" id="3.40.50.300">
    <property type="entry name" value="P-loop containing nucleotide triphosphate hydrolases"/>
    <property type="match status" value="1"/>
</dbReference>
<evidence type="ECO:0000313" key="17">
    <source>
        <dbReference type="EMBL" id="PZQ51551.1"/>
    </source>
</evidence>
<evidence type="ECO:0000256" key="4">
    <source>
        <dbReference type="ARBA" id="ARBA00003889"/>
    </source>
</evidence>
<evidence type="ECO:0000256" key="6">
    <source>
        <dbReference type="ARBA" id="ARBA00005159"/>
    </source>
</evidence>
<keyword evidence="8 14" id="KW-0169">Cobalamin biosynthesis</keyword>
<comment type="function">
    <text evidence="4 14">Catalyzes ATP-dependent phosphorylation of adenosylcobinamide and addition of GMP to adenosylcobinamide phosphate.</text>
</comment>
<comment type="caution">
    <text evidence="17">The sequence shown here is derived from an EMBL/GenBank/DDBJ whole genome shotgun (WGS) entry which is preliminary data.</text>
</comment>
<dbReference type="EC" id="2.7.1.156" evidence="14"/>
<name>A0A2W5NDD0_RHOSU</name>
<feature type="binding site" evidence="16">
    <location>
        <begin position="10"/>
        <end position="17"/>
    </location>
    <ligand>
        <name>GTP</name>
        <dbReference type="ChEBI" id="CHEBI:37565"/>
    </ligand>
</feature>
<dbReference type="GO" id="GO:0043752">
    <property type="term" value="F:adenosylcobinamide kinase activity"/>
    <property type="evidence" value="ECO:0007669"/>
    <property type="project" value="UniProtKB-EC"/>
</dbReference>
<comment type="pathway">
    <text evidence="6 14">Cofactor biosynthesis; adenosylcobalamin biosynthesis; adenosylcobalamin from cob(II)yrinate a,c-diamide: step 5/7.</text>
</comment>
<reference evidence="17 18" key="1">
    <citation type="submission" date="2017-08" db="EMBL/GenBank/DDBJ databases">
        <title>Infants hospitalized years apart are colonized by the same room-sourced microbial strains.</title>
        <authorList>
            <person name="Brooks B."/>
            <person name="Olm M.R."/>
            <person name="Firek B.A."/>
            <person name="Baker R."/>
            <person name="Thomas B.C."/>
            <person name="Morowitz M.J."/>
            <person name="Banfield J.F."/>
        </authorList>
    </citation>
    <scope>NUCLEOTIDE SEQUENCE [LARGE SCALE GENOMIC DNA]</scope>
    <source>
        <strain evidence="17">S2_005_002_R2_34</strain>
    </source>
</reference>
<dbReference type="CDD" id="cd00544">
    <property type="entry name" value="CobU"/>
    <property type="match status" value="1"/>
</dbReference>
<dbReference type="EMBL" id="QFPW01000002">
    <property type="protein sequence ID" value="PZQ51551.1"/>
    <property type="molecule type" value="Genomic_DNA"/>
</dbReference>
<dbReference type="Proteomes" id="UP000249185">
    <property type="component" value="Unassembled WGS sequence"/>
</dbReference>
<dbReference type="GO" id="GO:0009236">
    <property type="term" value="P:cobalamin biosynthetic process"/>
    <property type="evidence" value="ECO:0007669"/>
    <property type="project" value="UniProtKB-UniRule"/>
</dbReference>
<dbReference type="PANTHER" id="PTHR34848">
    <property type="match status" value="1"/>
</dbReference>
<evidence type="ECO:0000256" key="13">
    <source>
        <dbReference type="ARBA" id="ARBA00023134"/>
    </source>
</evidence>
<gene>
    <name evidence="17" type="ORF">DI556_05190</name>
</gene>
<keyword evidence="17" id="KW-0548">Nucleotidyltransferase</keyword>
<dbReference type="PANTHER" id="PTHR34848:SF1">
    <property type="entry name" value="BIFUNCTIONAL ADENOSYLCOBALAMIN BIOSYNTHESIS PROTEIN COBU"/>
    <property type="match status" value="1"/>
</dbReference>
<dbReference type="AlphaFoldDB" id="A0A2W5NDD0"/>
<keyword evidence="13 14" id="KW-0342">GTP-binding</keyword>
<evidence type="ECO:0000256" key="14">
    <source>
        <dbReference type="PIRNR" id="PIRNR006135"/>
    </source>
</evidence>
<keyword evidence="12 14" id="KW-0067">ATP-binding</keyword>
<comment type="catalytic activity">
    <reaction evidence="1 14">
        <text>adenosylcob(III)inamide + ATP = adenosylcob(III)inamide phosphate + ADP + H(+)</text>
        <dbReference type="Rhea" id="RHEA:15769"/>
        <dbReference type="ChEBI" id="CHEBI:2480"/>
        <dbReference type="ChEBI" id="CHEBI:15378"/>
        <dbReference type="ChEBI" id="CHEBI:30616"/>
        <dbReference type="ChEBI" id="CHEBI:58502"/>
        <dbReference type="ChEBI" id="CHEBI:456216"/>
        <dbReference type="EC" id="2.7.1.156"/>
    </reaction>
</comment>
<evidence type="ECO:0000256" key="12">
    <source>
        <dbReference type="ARBA" id="ARBA00022840"/>
    </source>
</evidence>
<comment type="catalytic activity">
    <reaction evidence="2 14">
        <text>adenosylcob(III)inamide phosphate + GTP + H(+) = adenosylcob(III)inamide-GDP + diphosphate</text>
        <dbReference type="Rhea" id="RHEA:22712"/>
        <dbReference type="ChEBI" id="CHEBI:15378"/>
        <dbReference type="ChEBI" id="CHEBI:33019"/>
        <dbReference type="ChEBI" id="CHEBI:37565"/>
        <dbReference type="ChEBI" id="CHEBI:58502"/>
        <dbReference type="ChEBI" id="CHEBI:60487"/>
        <dbReference type="EC" id="2.7.7.62"/>
    </reaction>
</comment>
<evidence type="ECO:0000256" key="11">
    <source>
        <dbReference type="ARBA" id="ARBA00022777"/>
    </source>
</evidence>
<feature type="active site" description="GMP-histidine intermediate" evidence="15">
    <location>
        <position position="51"/>
    </location>
</feature>
<evidence type="ECO:0000256" key="5">
    <source>
        <dbReference type="ARBA" id="ARBA00004692"/>
    </source>
</evidence>
<organism evidence="17 18">
    <name type="scientific">Rhodovulum sulfidophilum</name>
    <name type="common">Rhodobacter sulfidophilus</name>
    <dbReference type="NCBI Taxonomy" id="35806"/>
    <lineage>
        <taxon>Bacteria</taxon>
        <taxon>Pseudomonadati</taxon>
        <taxon>Pseudomonadota</taxon>
        <taxon>Alphaproteobacteria</taxon>
        <taxon>Rhodobacterales</taxon>
        <taxon>Paracoccaceae</taxon>
        <taxon>Rhodovulum</taxon>
    </lineage>
</organism>
<sequence>MSPSLTLVLGGARSGKSRHGEALIAAHPAPWRYVATAEALDAEMAARIAEHRDRRDARWITTEAPRDLAGALAAMPEGAPVLIDCLTLWLSNLLLAEADLAAETTRLVEMLAAPRGPWVAIANEVGLGIVPDNALARRFRDAAGVLNQRLAARADRVLLTVAGIPVTVK</sequence>
<accession>A0A2W5NDD0</accession>
<protein>
    <recommendedName>
        <fullName evidence="14">Bifunctional adenosylcobalamin biosynthesis protein</fullName>
        <ecNumber evidence="14">2.7.1.156</ecNumber>
        <ecNumber evidence="14">2.7.7.62</ecNumber>
    </recommendedName>
</protein>
<feature type="binding site" evidence="16">
    <location>
        <position position="84"/>
    </location>
    <ligand>
        <name>GTP</name>
        <dbReference type="ChEBI" id="CHEBI:37565"/>
    </ligand>
</feature>
<evidence type="ECO:0000256" key="16">
    <source>
        <dbReference type="PIRSR" id="PIRSR006135-2"/>
    </source>
</evidence>